<evidence type="ECO:0000256" key="1">
    <source>
        <dbReference type="SAM" id="MobiDB-lite"/>
    </source>
</evidence>
<organism evidence="2 3">
    <name type="scientific">Crotalus adamanteus</name>
    <name type="common">Eastern diamondback rattlesnake</name>
    <dbReference type="NCBI Taxonomy" id="8729"/>
    <lineage>
        <taxon>Eukaryota</taxon>
        <taxon>Metazoa</taxon>
        <taxon>Chordata</taxon>
        <taxon>Craniata</taxon>
        <taxon>Vertebrata</taxon>
        <taxon>Euteleostomi</taxon>
        <taxon>Lepidosauria</taxon>
        <taxon>Squamata</taxon>
        <taxon>Bifurcata</taxon>
        <taxon>Unidentata</taxon>
        <taxon>Episquamata</taxon>
        <taxon>Toxicofera</taxon>
        <taxon>Serpentes</taxon>
        <taxon>Colubroidea</taxon>
        <taxon>Viperidae</taxon>
        <taxon>Crotalinae</taxon>
        <taxon>Crotalus</taxon>
    </lineage>
</organism>
<sequence length="115" mass="12597">MIYPDGWDAKEVSGCAGRRQTSTRWEPVPSAGPTSWPSLGSWMPSFLSFLAFVLGNRQDSLLAEELKLENKGKVVSVHVYGDSQSRRPRGVPKRLSRGLSLKTVRFSSKGLSSSG</sequence>
<dbReference type="EMBL" id="JAOTOJ010000006">
    <property type="protein sequence ID" value="KAK9399357.1"/>
    <property type="molecule type" value="Genomic_DNA"/>
</dbReference>
<reference evidence="2 3" key="1">
    <citation type="journal article" date="2024" name="Proc. Natl. Acad. Sci. U.S.A.">
        <title>The genetic regulatory architecture and epigenomic basis for age-related changes in rattlesnake venom.</title>
        <authorList>
            <person name="Hogan M.P."/>
            <person name="Holding M.L."/>
            <person name="Nystrom G.S."/>
            <person name="Colston T.J."/>
            <person name="Bartlett D.A."/>
            <person name="Mason A.J."/>
            <person name="Ellsworth S.A."/>
            <person name="Rautsaw R.M."/>
            <person name="Lawrence K.C."/>
            <person name="Strickland J.L."/>
            <person name="He B."/>
            <person name="Fraser P."/>
            <person name="Margres M.J."/>
            <person name="Gilbert D.M."/>
            <person name="Gibbs H.L."/>
            <person name="Parkinson C.L."/>
            <person name="Rokyta D.R."/>
        </authorList>
    </citation>
    <scope>NUCLEOTIDE SEQUENCE [LARGE SCALE GENOMIC DNA]</scope>
    <source>
        <strain evidence="2">DRR0105</strain>
    </source>
</reference>
<dbReference type="Proteomes" id="UP001474421">
    <property type="component" value="Unassembled WGS sequence"/>
</dbReference>
<keyword evidence="3" id="KW-1185">Reference proteome</keyword>
<gene>
    <name evidence="2" type="ORF">NXF25_012376</name>
</gene>
<feature type="region of interest" description="Disordered" evidence="1">
    <location>
        <begin position="13"/>
        <end position="34"/>
    </location>
</feature>
<proteinExistence type="predicted"/>
<protein>
    <submittedName>
        <fullName evidence="2">LHFPL4: Lipoma HMGIC fusion partner-like 4 protein</fullName>
    </submittedName>
</protein>
<dbReference type="AlphaFoldDB" id="A0AAW1BCW8"/>
<evidence type="ECO:0000313" key="2">
    <source>
        <dbReference type="EMBL" id="KAK9399357.1"/>
    </source>
</evidence>
<evidence type="ECO:0000313" key="3">
    <source>
        <dbReference type="Proteomes" id="UP001474421"/>
    </source>
</evidence>
<accession>A0AAW1BCW8</accession>
<name>A0AAW1BCW8_CROAD</name>
<comment type="caution">
    <text evidence="2">The sequence shown here is derived from an EMBL/GenBank/DDBJ whole genome shotgun (WGS) entry which is preliminary data.</text>
</comment>